<dbReference type="SUPFAM" id="SSF50978">
    <property type="entry name" value="WD40 repeat-like"/>
    <property type="match status" value="1"/>
</dbReference>
<dbReference type="InterPro" id="IPR015943">
    <property type="entry name" value="WD40/YVTN_repeat-like_dom_sf"/>
</dbReference>
<dbReference type="PANTHER" id="PTHR44675:SF1">
    <property type="entry name" value="P21-ACTIVATED PROTEIN KINASE-INTERACTING PROTEIN 1"/>
    <property type="match status" value="1"/>
</dbReference>
<evidence type="ECO:0000256" key="2">
    <source>
        <dbReference type="ARBA" id="ARBA00022737"/>
    </source>
</evidence>
<organism evidence="6">
    <name type="scientific">Cacopsylla melanoneura</name>
    <dbReference type="NCBI Taxonomy" id="428564"/>
    <lineage>
        <taxon>Eukaryota</taxon>
        <taxon>Metazoa</taxon>
        <taxon>Ecdysozoa</taxon>
        <taxon>Arthropoda</taxon>
        <taxon>Hexapoda</taxon>
        <taxon>Insecta</taxon>
        <taxon>Pterygota</taxon>
        <taxon>Neoptera</taxon>
        <taxon>Paraneoptera</taxon>
        <taxon>Hemiptera</taxon>
        <taxon>Sternorrhyncha</taxon>
        <taxon>Psylloidea</taxon>
        <taxon>Psyllidae</taxon>
        <taxon>Psyllinae</taxon>
        <taxon>Cacopsylla</taxon>
    </lineage>
</organism>
<evidence type="ECO:0000256" key="3">
    <source>
        <dbReference type="ARBA" id="ARBA00045213"/>
    </source>
</evidence>
<comment type="function">
    <text evidence="3">Negatively regulates the PAK1 kinase. PAK1 is a member of the PAK kinase family, which has been shown to play a positive role in the regulation of signaling pathways involving MAPK8 and RELA. PAK1 exists as an inactive homodimer, which is activated by binding of small GTPases such as CDC42 to an N-terminal regulatory domain. PAK1IP1 also binds to the N-terminus of PAK1, and inhibits the specific activation of PAK1 by CDC42. May be involved in ribosomal large subunit assembly.</text>
</comment>
<feature type="region of interest" description="Disordered" evidence="5">
    <location>
        <begin position="357"/>
        <end position="402"/>
    </location>
</feature>
<dbReference type="Pfam" id="PF00400">
    <property type="entry name" value="WD40"/>
    <property type="match status" value="3"/>
</dbReference>
<dbReference type="GO" id="GO:0016301">
    <property type="term" value="F:kinase activity"/>
    <property type="evidence" value="ECO:0007669"/>
    <property type="project" value="UniProtKB-KW"/>
</dbReference>
<dbReference type="EMBL" id="HBUF01520144">
    <property type="protein sequence ID" value="CAG6748676.1"/>
    <property type="molecule type" value="Transcribed_RNA"/>
</dbReference>
<sequence length="524" mass="57544">MMILKFKFVRTFWQVKLASLIKLHENALILTFLQTYYLNIMTTEGIFEILIGTYEEFVLGYQLIKTEDEENKYSLHQTFVTHSHTASVRSLASTPKLAASSGADETVILYDMAKRKQSGALMQQEGTITCLKFTPDGSHLISCSDDGSIAIFRVGSWQLEKLFKNAHKGTAVNHIAVHPSGKLAMSVGRDKTLRTWNLIKGRSAYITNLSSFGVSLENLDLVVWSPEGLLYALPIQTKALVFSVEKGGILHTLVSTCKVHSVCFLNETTVCIGNEESDISAYDISSDATGSPLWSLKATSSRIKALASYDTHLIAITSAGDLVVWNFDEEDLSEEPVRVAATNDACRFTCLTIRPPIVSEKPDDSTPNSAPDKKRKKKKKSKNLSEIAPPTTPNQTKISEQHTPFLNIKSYDTDEEIEVIDVSIGGGSKSDKSGDDVEDVNVSIGGGEKRKERRKGGVKTSESVLGKRKTVDEDGDNEISVKSTKKNLKIIGRGKTVDEDSDDEISVKSKPSCQIIAPAGIRTQ</sequence>
<accession>A0A8D9ECI6</accession>
<keyword evidence="6" id="KW-0808">Transferase</keyword>
<keyword evidence="1 4" id="KW-0853">WD repeat</keyword>
<evidence type="ECO:0000313" key="6">
    <source>
        <dbReference type="EMBL" id="CAG6748676.1"/>
    </source>
</evidence>
<proteinExistence type="predicted"/>
<dbReference type="PROSITE" id="PS00678">
    <property type="entry name" value="WD_REPEATS_1"/>
    <property type="match status" value="1"/>
</dbReference>
<dbReference type="AlphaFoldDB" id="A0A8D9ECI6"/>
<dbReference type="PANTHER" id="PTHR44675">
    <property type="entry name" value="PAK1 INTERACTING PROTEIN 1"/>
    <property type="match status" value="1"/>
</dbReference>
<dbReference type="SMART" id="SM00320">
    <property type="entry name" value="WD40"/>
    <property type="match status" value="5"/>
</dbReference>
<feature type="region of interest" description="Disordered" evidence="5">
    <location>
        <begin position="424"/>
        <end position="463"/>
    </location>
</feature>
<dbReference type="PROSITE" id="PS50082">
    <property type="entry name" value="WD_REPEATS_2"/>
    <property type="match status" value="2"/>
</dbReference>
<feature type="compositionally biased region" description="Basic residues" evidence="5">
    <location>
        <begin position="373"/>
        <end position="382"/>
    </location>
</feature>
<feature type="repeat" description="WD" evidence="4">
    <location>
        <begin position="121"/>
        <end position="154"/>
    </location>
</feature>
<name>A0A8D9ECI6_9HEMI</name>
<feature type="repeat" description="WD" evidence="4">
    <location>
        <begin position="172"/>
        <end position="206"/>
    </location>
</feature>
<dbReference type="InterPro" id="IPR019775">
    <property type="entry name" value="WD40_repeat_CS"/>
</dbReference>
<reference evidence="6" key="1">
    <citation type="submission" date="2021-05" db="EMBL/GenBank/DDBJ databases">
        <authorList>
            <person name="Alioto T."/>
            <person name="Alioto T."/>
            <person name="Gomez Garrido J."/>
        </authorList>
    </citation>
    <scope>NUCLEOTIDE SEQUENCE</scope>
</reference>
<keyword evidence="2" id="KW-0677">Repeat</keyword>
<feature type="compositionally biased region" description="Polar residues" evidence="5">
    <location>
        <begin position="393"/>
        <end position="402"/>
    </location>
</feature>
<dbReference type="InterPro" id="IPR001680">
    <property type="entry name" value="WD40_rpt"/>
</dbReference>
<evidence type="ECO:0000256" key="1">
    <source>
        <dbReference type="ARBA" id="ARBA00022574"/>
    </source>
</evidence>
<dbReference type="InterPro" id="IPR036322">
    <property type="entry name" value="WD40_repeat_dom_sf"/>
</dbReference>
<keyword evidence="6" id="KW-0418">Kinase</keyword>
<protein>
    <submittedName>
        <fullName evidence="6">p21-activated protein kinase-interacting protein 1-like</fullName>
    </submittedName>
</protein>
<evidence type="ECO:0000256" key="4">
    <source>
        <dbReference type="PROSITE-ProRule" id="PRU00221"/>
    </source>
</evidence>
<dbReference type="Gene3D" id="2.130.10.10">
    <property type="entry name" value="YVTN repeat-like/Quinoprotein amine dehydrogenase"/>
    <property type="match status" value="2"/>
</dbReference>
<dbReference type="InterPro" id="IPR051959">
    <property type="entry name" value="PAK1-Kinase_Regulator"/>
</dbReference>
<evidence type="ECO:0000256" key="5">
    <source>
        <dbReference type="SAM" id="MobiDB-lite"/>
    </source>
</evidence>